<dbReference type="InterPro" id="IPR017871">
    <property type="entry name" value="ABC_transporter-like_CS"/>
</dbReference>
<keyword evidence="2" id="KW-0547">Nucleotide-binding</keyword>
<evidence type="ECO:0000313" key="6">
    <source>
        <dbReference type="Proteomes" id="UP000273001"/>
    </source>
</evidence>
<dbReference type="PANTHER" id="PTHR24220:SF685">
    <property type="entry name" value="ABC TRANSPORTER RELATED"/>
    <property type="match status" value="1"/>
</dbReference>
<gene>
    <name evidence="5" type="ORF">D5R93_08605</name>
</gene>
<dbReference type="Proteomes" id="UP000273001">
    <property type="component" value="Chromosome"/>
</dbReference>
<feature type="domain" description="ABC transporter" evidence="4">
    <location>
        <begin position="8"/>
        <end position="245"/>
    </location>
</feature>
<dbReference type="PROSITE" id="PS00211">
    <property type="entry name" value="ABC_TRANSPORTER_1"/>
    <property type="match status" value="1"/>
</dbReference>
<dbReference type="InterPro" id="IPR027417">
    <property type="entry name" value="P-loop_NTPase"/>
</dbReference>
<keyword evidence="3 5" id="KW-0067">ATP-binding</keyword>
<dbReference type="InterPro" id="IPR003593">
    <property type="entry name" value="AAA+_ATPase"/>
</dbReference>
<dbReference type="CDD" id="cd03255">
    <property type="entry name" value="ABC_MJ0796_LolCDE_FtsE"/>
    <property type="match status" value="1"/>
</dbReference>
<evidence type="ECO:0000313" key="5">
    <source>
        <dbReference type="EMBL" id="AYD90058.1"/>
    </source>
</evidence>
<dbReference type="Pfam" id="PF00005">
    <property type="entry name" value="ABC_tran"/>
    <property type="match status" value="1"/>
</dbReference>
<name>A0ABM6Z3Y7_9ACTO</name>
<evidence type="ECO:0000256" key="1">
    <source>
        <dbReference type="ARBA" id="ARBA00022448"/>
    </source>
</evidence>
<dbReference type="PANTHER" id="PTHR24220">
    <property type="entry name" value="IMPORT ATP-BINDING PROTEIN"/>
    <property type="match status" value="1"/>
</dbReference>
<dbReference type="SMART" id="SM00382">
    <property type="entry name" value="AAA"/>
    <property type="match status" value="1"/>
</dbReference>
<organism evidence="5 6">
    <name type="scientific">Actinomyces lilanjuaniae</name>
    <dbReference type="NCBI Taxonomy" id="2321394"/>
    <lineage>
        <taxon>Bacteria</taxon>
        <taxon>Bacillati</taxon>
        <taxon>Actinomycetota</taxon>
        <taxon>Actinomycetes</taxon>
        <taxon>Actinomycetales</taxon>
        <taxon>Actinomycetaceae</taxon>
        <taxon>Actinomyces</taxon>
    </lineage>
</organism>
<reference evidence="5 6" key="1">
    <citation type="submission" date="2018-09" db="EMBL/GenBank/DDBJ databases">
        <authorList>
            <person name="Li J."/>
        </authorList>
    </citation>
    <scope>NUCLEOTIDE SEQUENCE [LARGE SCALE GENOMIC DNA]</scope>
    <source>
        <strain evidence="5 6">2129</strain>
    </source>
</reference>
<dbReference type="SUPFAM" id="SSF52540">
    <property type="entry name" value="P-loop containing nucleoside triphosphate hydrolases"/>
    <property type="match status" value="1"/>
</dbReference>
<dbReference type="GO" id="GO:0005524">
    <property type="term" value="F:ATP binding"/>
    <property type="evidence" value="ECO:0007669"/>
    <property type="project" value="UniProtKB-KW"/>
</dbReference>
<dbReference type="EMBL" id="CP032514">
    <property type="protein sequence ID" value="AYD90058.1"/>
    <property type="molecule type" value="Genomic_DNA"/>
</dbReference>
<proteinExistence type="predicted"/>
<protein>
    <submittedName>
        <fullName evidence="5">ABC transporter ATP-binding protein</fullName>
    </submittedName>
</protein>
<dbReference type="InterPro" id="IPR015854">
    <property type="entry name" value="ABC_transpr_LolD-like"/>
</dbReference>
<dbReference type="InterPro" id="IPR003439">
    <property type="entry name" value="ABC_transporter-like_ATP-bd"/>
</dbReference>
<keyword evidence="1" id="KW-0813">Transport</keyword>
<dbReference type="PROSITE" id="PS50893">
    <property type="entry name" value="ABC_TRANSPORTER_2"/>
    <property type="match status" value="1"/>
</dbReference>
<dbReference type="Gene3D" id="3.40.50.300">
    <property type="entry name" value="P-loop containing nucleotide triphosphate hydrolases"/>
    <property type="match status" value="1"/>
</dbReference>
<sequence>MQPSEAAVRAVNLRKMYGSGEAAVTALGGVDLEVAHGSFLAVMGPSGSGKSTLMQTMAGLDSLDAGEVWIEGTNITRLRDRQLTRMRRDRIGFIFQSFNLIPTLTAEQNILLPLKIARQKQDKDWVSLVVKELGIGERLNHRPHELSGGQQQRVAIARAVMTQPAVVFADEPTGNLDSGSGTRILHLLRDMVSGLGQTVIMVTHDPKAASYADEVLILADGKTRETIQEPTQRAVLEALSRLEPDDSGDEEHTS</sequence>
<evidence type="ECO:0000259" key="4">
    <source>
        <dbReference type="PROSITE" id="PS50893"/>
    </source>
</evidence>
<dbReference type="InterPro" id="IPR017911">
    <property type="entry name" value="MacB-like_ATP-bd"/>
</dbReference>
<accession>A0ABM6Z3Y7</accession>
<evidence type="ECO:0000256" key="2">
    <source>
        <dbReference type="ARBA" id="ARBA00022741"/>
    </source>
</evidence>
<keyword evidence="6" id="KW-1185">Reference proteome</keyword>
<evidence type="ECO:0000256" key="3">
    <source>
        <dbReference type="ARBA" id="ARBA00022840"/>
    </source>
</evidence>